<dbReference type="InterPro" id="IPR046675">
    <property type="entry name" value="DUF6545"/>
</dbReference>
<evidence type="ECO:0000256" key="1">
    <source>
        <dbReference type="SAM" id="Phobius"/>
    </source>
</evidence>
<keyword evidence="1" id="KW-0812">Transmembrane</keyword>
<feature type="domain" description="DUF6545" evidence="2">
    <location>
        <begin position="242"/>
        <end position="364"/>
    </location>
</feature>
<dbReference type="InterPro" id="IPR050039">
    <property type="entry name" value="MAB_1171c-like"/>
</dbReference>
<feature type="transmembrane region" description="Helical" evidence="1">
    <location>
        <begin position="216"/>
        <end position="235"/>
    </location>
</feature>
<reference evidence="3 5" key="1">
    <citation type="submission" date="2020-01" db="EMBL/GenBank/DDBJ databases">
        <title>the WGS Modestobacter muralis CPCC 204518.</title>
        <authorList>
            <person name="Jiang Z."/>
        </authorList>
    </citation>
    <scope>NUCLEOTIDE SEQUENCE [LARGE SCALE GENOMIC DNA]</scope>
    <source>
        <strain evidence="3 5">DSM 100205</strain>
    </source>
</reference>
<evidence type="ECO:0000313" key="6">
    <source>
        <dbReference type="Proteomes" id="UP000471152"/>
    </source>
</evidence>
<evidence type="ECO:0000313" key="4">
    <source>
        <dbReference type="EMBL" id="NEN53466.1"/>
    </source>
</evidence>
<dbReference type="RefSeq" id="WP_163613303.1">
    <property type="nucleotide sequence ID" value="NZ_JAAGWB010000070.1"/>
</dbReference>
<dbReference type="Proteomes" id="UP000468828">
    <property type="component" value="Unassembled WGS sequence"/>
</dbReference>
<evidence type="ECO:0000313" key="3">
    <source>
        <dbReference type="EMBL" id="NEK96566.1"/>
    </source>
</evidence>
<evidence type="ECO:0000313" key="5">
    <source>
        <dbReference type="Proteomes" id="UP000468828"/>
    </source>
</evidence>
<dbReference type="EMBL" id="JAAGWH010000067">
    <property type="protein sequence ID" value="NEK96566.1"/>
    <property type="molecule type" value="Genomic_DNA"/>
</dbReference>
<sequence length="378" mass="40247">MLLAVTAVFWLAAVVRAWRWRRAPKSPALRAIAIALLSIAVALTLDLPAVQQVLAAGPLRSGTPDNIADLGKQLAIVTGAWACQSLLLHLTRGAEVTNTSERTRARLAITVAVLSTAIYLVPLISPDTARNPESGIAQPFITESRLLVLVYAGTVLFLVMKLCWTHTGSGSLGNGVRIMGTGCGVMVAYALTRIVYFAVAHYGHTLLPTVYRAGDLLQILGLGLIAIGTLIPRLGRAVAGHRARRAYAELEPLWTLVTERVPQVVFATTPDGDATAWQLDRRIIEIQDALVVLAPGLDRPPPVAGRPATSAPAAARLAAALEQTPYSTRVVVGGSPSSDTEESLIAPPAGIDPVRWLVQVSRSLTRTGAQDSRLKETR</sequence>
<gene>
    <name evidence="4" type="ORF">G3R41_21420</name>
    <name evidence="3" type="ORF">GCU67_20705</name>
</gene>
<feature type="transmembrane region" description="Helical" evidence="1">
    <location>
        <begin position="176"/>
        <end position="196"/>
    </location>
</feature>
<accession>A0A6P0HE63</accession>
<keyword evidence="1" id="KW-0472">Membrane</keyword>
<organism evidence="4 6">
    <name type="scientific">Modestobacter muralis</name>
    <dbReference type="NCBI Taxonomy" id="1608614"/>
    <lineage>
        <taxon>Bacteria</taxon>
        <taxon>Bacillati</taxon>
        <taxon>Actinomycetota</taxon>
        <taxon>Actinomycetes</taxon>
        <taxon>Geodermatophilales</taxon>
        <taxon>Geodermatophilaceae</taxon>
        <taxon>Modestobacter</taxon>
    </lineage>
</organism>
<keyword evidence="5" id="KW-1185">Reference proteome</keyword>
<keyword evidence="1" id="KW-1133">Transmembrane helix</keyword>
<dbReference type="AlphaFoldDB" id="A0A6P0HE63"/>
<name>A0A6P0HE63_9ACTN</name>
<evidence type="ECO:0000259" key="2">
    <source>
        <dbReference type="Pfam" id="PF20182"/>
    </source>
</evidence>
<dbReference type="Pfam" id="PF20182">
    <property type="entry name" value="DUF6545"/>
    <property type="match status" value="1"/>
</dbReference>
<proteinExistence type="predicted"/>
<feature type="transmembrane region" description="Helical" evidence="1">
    <location>
        <begin position="27"/>
        <end position="45"/>
    </location>
</feature>
<dbReference type="Proteomes" id="UP000471152">
    <property type="component" value="Unassembled WGS sequence"/>
</dbReference>
<feature type="transmembrane region" description="Helical" evidence="1">
    <location>
        <begin position="107"/>
        <end position="125"/>
    </location>
</feature>
<protein>
    <recommendedName>
        <fullName evidence="2">DUF6545 domain-containing protein</fullName>
    </recommendedName>
</protein>
<feature type="transmembrane region" description="Helical" evidence="1">
    <location>
        <begin position="145"/>
        <end position="164"/>
    </location>
</feature>
<comment type="caution">
    <text evidence="4">The sequence shown here is derived from an EMBL/GenBank/DDBJ whole genome shotgun (WGS) entry which is preliminary data.</text>
</comment>
<reference evidence="4 6" key="2">
    <citation type="submission" date="2020-02" db="EMBL/GenBank/DDBJ databases">
        <title>The WGS of Modestobacter muralis DSM 100205.</title>
        <authorList>
            <person name="Jiang Z."/>
        </authorList>
    </citation>
    <scope>NUCLEOTIDE SEQUENCE [LARGE SCALE GENOMIC DNA]</scope>
    <source>
        <strain evidence="4 6">DSM 100205</strain>
    </source>
</reference>
<dbReference type="NCBIfam" id="NF042915">
    <property type="entry name" value="MAB_1171c_fam"/>
    <property type="match status" value="1"/>
</dbReference>
<dbReference type="EMBL" id="JAAGWB010000070">
    <property type="protein sequence ID" value="NEN53466.1"/>
    <property type="molecule type" value="Genomic_DNA"/>
</dbReference>